<dbReference type="RefSeq" id="WP_338598383.1">
    <property type="nucleotide sequence ID" value="NZ_CP146016.1"/>
</dbReference>
<evidence type="ECO:0000256" key="1">
    <source>
        <dbReference type="SAM" id="Phobius"/>
    </source>
</evidence>
<evidence type="ECO:0000313" key="2">
    <source>
        <dbReference type="EMBL" id="WWQ59313.1"/>
    </source>
</evidence>
<dbReference type="Proteomes" id="UP001432202">
    <property type="component" value="Chromosome"/>
</dbReference>
<keyword evidence="1" id="KW-1133">Transmembrane helix</keyword>
<keyword evidence="1" id="KW-0472">Membrane</keyword>
<accession>A0AAX4KZ57</accession>
<gene>
    <name evidence="2" type="ORF">V6M85_07295</name>
</gene>
<feature type="transmembrane region" description="Helical" evidence="1">
    <location>
        <begin position="7"/>
        <end position="26"/>
    </location>
</feature>
<sequence length="137" mass="16251">MINKKGIIIMTVFSIIYAILELGMRWDPSSMSNAPAWMKSVFTQTVSLYFYRILYILIFSFPSYLASSKLISIDTIWYLIYGSVAEDAIYWILDLRIPYSWAWFYPVYYGIPIDDVIGLVALFIIIKYKELRRKIWR</sequence>
<keyword evidence="1" id="KW-0812">Transmembrane</keyword>
<feature type="transmembrane region" description="Helical" evidence="1">
    <location>
        <begin position="76"/>
        <end position="93"/>
    </location>
</feature>
<name>A0AAX4KZ57_9CREN</name>
<feature type="transmembrane region" description="Helical" evidence="1">
    <location>
        <begin position="46"/>
        <end position="64"/>
    </location>
</feature>
<proteinExistence type="predicted"/>
<feature type="transmembrane region" description="Helical" evidence="1">
    <location>
        <begin position="105"/>
        <end position="126"/>
    </location>
</feature>
<organism evidence="2 3">
    <name type="scientific">Sulfolobus tengchongensis</name>
    <dbReference type="NCBI Taxonomy" id="207809"/>
    <lineage>
        <taxon>Archaea</taxon>
        <taxon>Thermoproteota</taxon>
        <taxon>Thermoprotei</taxon>
        <taxon>Sulfolobales</taxon>
        <taxon>Sulfolobaceae</taxon>
        <taxon>Sulfolobus</taxon>
    </lineage>
</organism>
<dbReference type="EMBL" id="CP146016">
    <property type="protein sequence ID" value="WWQ59313.1"/>
    <property type="molecule type" value="Genomic_DNA"/>
</dbReference>
<keyword evidence="3" id="KW-1185">Reference proteome</keyword>
<reference evidence="2 3" key="1">
    <citation type="submission" date="2024-02" db="EMBL/GenBank/DDBJ databases">
        <title>STSV induces naive adaptation in Sulfolobus.</title>
        <authorList>
            <person name="Xiang X."/>
            <person name="Song M."/>
        </authorList>
    </citation>
    <scope>NUCLEOTIDE SEQUENCE [LARGE SCALE GENOMIC DNA]</scope>
    <source>
        <strain evidence="2 3">RT2</strain>
    </source>
</reference>
<evidence type="ECO:0000313" key="3">
    <source>
        <dbReference type="Proteomes" id="UP001432202"/>
    </source>
</evidence>
<evidence type="ECO:0008006" key="4">
    <source>
        <dbReference type="Google" id="ProtNLM"/>
    </source>
</evidence>
<protein>
    <recommendedName>
        <fullName evidence="4">DUF2809 domain-containing protein</fullName>
    </recommendedName>
</protein>
<dbReference type="AlphaFoldDB" id="A0AAX4KZ57"/>
<dbReference type="GeneID" id="89336561"/>